<dbReference type="STRING" id="660025.F9G758"/>
<feature type="region of interest" description="Disordered" evidence="1">
    <location>
        <begin position="138"/>
        <end position="159"/>
    </location>
</feature>
<evidence type="ECO:0000259" key="2">
    <source>
        <dbReference type="SMART" id="SM00944"/>
    </source>
</evidence>
<dbReference type="InterPro" id="IPR050819">
    <property type="entry name" value="Tripeptidyl-peptidase_I"/>
</dbReference>
<dbReference type="SUPFAM" id="SSF54897">
    <property type="entry name" value="Protease propeptides/inhibitors"/>
    <property type="match status" value="1"/>
</dbReference>
<dbReference type="Gene3D" id="3.40.50.200">
    <property type="entry name" value="Peptidase S8/S53 domain"/>
    <property type="match status" value="1"/>
</dbReference>
<feature type="non-terminal residue" evidence="3">
    <location>
        <position position="1"/>
    </location>
</feature>
<reference evidence="3" key="1">
    <citation type="journal article" date="2012" name="Mol. Plant Microbe Interact.">
        <title>A highly conserved effector in Fusarium oxysporum is required for full virulence on Arabidopsis.</title>
        <authorList>
            <person name="Thatcher L.F."/>
            <person name="Gardiner D.M."/>
            <person name="Kazan K."/>
            <person name="Manners J."/>
        </authorList>
    </citation>
    <scope>NUCLEOTIDE SEQUENCE [LARGE SCALE GENOMIC DNA]</scope>
    <source>
        <strain evidence="3">Fo5176</strain>
    </source>
</reference>
<gene>
    <name evidence="3" type="ORF">FOXB_14490</name>
</gene>
<dbReference type="InterPro" id="IPR015366">
    <property type="entry name" value="S53_propep"/>
</dbReference>
<dbReference type="Pfam" id="PF09286">
    <property type="entry name" value="Pro-kuma_activ"/>
    <property type="match status" value="1"/>
</dbReference>
<dbReference type="EMBL" id="AFQF01003588">
    <property type="protein sequence ID" value="EGU75002.1"/>
    <property type="molecule type" value="Genomic_DNA"/>
</dbReference>
<organism evidence="3">
    <name type="scientific">Fusarium oxysporum (strain Fo5176)</name>
    <name type="common">Fusarium vascular wilt</name>
    <dbReference type="NCBI Taxonomy" id="660025"/>
    <lineage>
        <taxon>Eukaryota</taxon>
        <taxon>Fungi</taxon>
        <taxon>Dikarya</taxon>
        <taxon>Ascomycota</taxon>
        <taxon>Pezizomycotina</taxon>
        <taxon>Sordariomycetes</taxon>
        <taxon>Hypocreomycetidae</taxon>
        <taxon>Hypocreales</taxon>
        <taxon>Nectriaceae</taxon>
        <taxon>Fusarium</taxon>
        <taxon>Fusarium oxysporum species complex</taxon>
    </lineage>
</organism>
<dbReference type="GO" id="GO:0006508">
    <property type="term" value="P:proteolysis"/>
    <property type="evidence" value="ECO:0007669"/>
    <property type="project" value="InterPro"/>
</dbReference>
<feature type="domain" description="Peptidase S53 activation" evidence="2">
    <location>
        <begin position="15"/>
        <end position="143"/>
    </location>
</feature>
<dbReference type="SMART" id="SM00944">
    <property type="entry name" value="Pro-kuma_activ"/>
    <property type="match status" value="1"/>
</dbReference>
<dbReference type="PANTHER" id="PTHR14218">
    <property type="entry name" value="PROTEASE S8 TRIPEPTIDYL PEPTIDASE I CLN2"/>
    <property type="match status" value="1"/>
</dbReference>
<dbReference type="InterPro" id="IPR036852">
    <property type="entry name" value="Peptidase_S8/S53_dom_sf"/>
</dbReference>
<dbReference type="GO" id="GO:0004252">
    <property type="term" value="F:serine-type endopeptidase activity"/>
    <property type="evidence" value="ECO:0007669"/>
    <property type="project" value="InterPro"/>
</dbReference>
<dbReference type="OrthoDB" id="2919105at2759"/>
<sequence>TPLDCSKPPWFSVSPSHYVQLKAAPQNQLLSLRIYLAQLEKPSLKMAQVSDLYSNQCGQYLGAHELRAILPDKDLITKRVMGWPRDEGLSNYIATPDHVDVTTAISDWNQVLNTPFHQFQHRVTGRIFIRTSQYSIPSTQKDMRDQRQDVPTRPSSLFEQQTRNPFLPSTSFLSTRVPSKPSADGGSLPVEAELDLDYAMAFTGPLLITFYSVGAHAPKIGQASNGPISPEDDELYAEFFEYVLGMKDPPKVISTSYNDVEQDVTAAYATHVCNLPAKAAARGIFIIGSSGDGGAAGTD</sequence>
<accession>F9G758</accession>
<name>F9G758_FUSOF</name>
<protein>
    <recommendedName>
        <fullName evidence="2">Peptidase S53 activation domain-containing protein</fullName>
    </recommendedName>
</protein>
<evidence type="ECO:0000256" key="1">
    <source>
        <dbReference type="SAM" id="MobiDB-lite"/>
    </source>
</evidence>
<dbReference type="SUPFAM" id="SSF52743">
    <property type="entry name" value="Subtilisin-like"/>
    <property type="match status" value="1"/>
</dbReference>
<comment type="caution">
    <text evidence="3">The sequence shown here is derived from an EMBL/GenBank/DDBJ whole genome shotgun (WGS) entry which is preliminary data.</text>
</comment>
<dbReference type="GO" id="GO:0008240">
    <property type="term" value="F:tripeptidyl-peptidase activity"/>
    <property type="evidence" value="ECO:0007669"/>
    <property type="project" value="TreeGrafter"/>
</dbReference>
<evidence type="ECO:0000313" key="3">
    <source>
        <dbReference type="EMBL" id="EGU75002.1"/>
    </source>
</evidence>
<feature type="compositionally biased region" description="Basic and acidic residues" evidence="1">
    <location>
        <begin position="141"/>
        <end position="150"/>
    </location>
</feature>
<dbReference type="PANTHER" id="PTHR14218:SF15">
    <property type="entry name" value="TRIPEPTIDYL-PEPTIDASE 1"/>
    <property type="match status" value="1"/>
</dbReference>
<dbReference type="AlphaFoldDB" id="F9G758"/>
<proteinExistence type="predicted"/>